<dbReference type="Pfam" id="PF10098">
    <property type="entry name" value="DUF2336"/>
    <property type="match status" value="1"/>
</dbReference>
<dbReference type="InterPro" id="IPR019285">
    <property type="entry name" value="DUF2336"/>
</dbReference>
<comment type="caution">
    <text evidence="1">The sequence shown here is derived from an EMBL/GenBank/DDBJ whole genome shotgun (WGS) entry which is preliminary data.</text>
</comment>
<reference evidence="2" key="1">
    <citation type="submission" date="2018-06" db="EMBL/GenBank/DDBJ databases">
        <title>Aestuariibacter litoralis strain KCTC 52945T.</title>
        <authorList>
            <person name="Li X."/>
            <person name="Salam N."/>
            <person name="Li J.-L."/>
            <person name="Chen Y.-M."/>
            <person name="Yang Z.-W."/>
            <person name="Zhang L.-Y."/>
            <person name="Han M.-X."/>
            <person name="Xiao M."/>
            <person name="Li W.-J."/>
        </authorList>
    </citation>
    <scope>NUCLEOTIDE SEQUENCE [LARGE SCALE GENOMIC DNA]</scope>
    <source>
        <strain evidence="2">KCTC 52945</strain>
    </source>
</reference>
<organism evidence="1 2">
    <name type="scientific">Aestuariivirga litoralis</name>
    <dbReference type="NCBI Taxonomy" id="2650924"/>
    <lineage>
        <taxon>Bacteria</taxon>
        <taxon>Pseudomonadati</taxon>
        <taxon>Pseudomonadota</taxon>
        <taxon>Alphaproteobacteria</taxon>
        <taxon>Hyphomicrobiales</taxon>
        <taxon>Aestuariivirgaceae</taxon>
        <taxon>Aestuariivirga</taxon>
    </lineage>
</organism>
<sequence>MQHATKQEPTFGLDIQVFMDVIACGDAARRTTLALQIARFLGDAATSPGEREQVLPVARRLVADADAGVRRSFIDALTVLRVLDADLLFTIASDEEEIALPFLAATPALDGLRMLAVLRAGGETRQAVIAMRPGLPAEAVDFITREASLAVNALLLENADVTLGAAHFRTLYQRFGGEKAMLDLLLARPDLPPVIRIVQARRAAASIHALLTERHWLPSALSAELVADAEENATLDVLRQAGPHDLPPAIAFLIDNQLLTPSLIVHAACQGAMPVVIECLAQLSGLPPRKVEEQVYQRGRLRALHARCGLPDSCYWTLQAACDVAADEREDGLNHSADEFGAHIIETLLTRYAAMPPAEQPRNLAFLGRYAAERTRHLATRLKADLQQAA</sequence>
<dbReference type="RefSeq" id="WP_111198256.1">
    <property type="nucleotide sequence ID" value="NZ_QKVK01000004.1"/>
</dbReference>
<evidence type="ECO:0008006" key="3">
    <source>
        <dbReference type="Google" id="ProtNLM"/>
    </source>
</evidence>
<proteinExistence type="predicted"/>
<dbReference type="Proteomes" id="UP000248795">
    <property type="component" value="Unassembled WGS sequence"/>
</dbReference>
<dbReference type="AlphaFoldDB" id="A0A2W2BLR9"/>
<dbReference type="EMBL" id="QKVK01000004">
    <property type="protein sequence ID" value="PZF76787.1"/>
    <property type="molecule type" value="Genomic_DNA"/>
</dbReference>
<protein>
    <recommendedName>
        <fullName evidence="3">DUF2336 domain-containing protein</fullName>
    </recommendedName>
</protein>
<evidence type="ECO:0000313" key="1">
    <source>
        <dbReference type="EMBL" id="PZF76787.1"/>
    </source>
</evidence>
<keyword evidence="2" id="KW-1185">Reference proteome</keyword>
<evidence type="ECO:0000313" key="2">
    <source>
        <dbReference type="Proteomes" id="UP000248795"/>
    </source>
</evidence>
<gene>
    <name evidence="1" type="ORF">DK847_09955</name>
</gene>
<accession>A0A2W2BLR9</accession>
<name>A0A2W2BLR9_9HYPH</name>